<protein>
    <submittedName>
        <fullName evidence="3">Ring-1,2-phenylacetyl-CoA epoxidase subunit PaaD</fullName>
    </submittedName>
</protein>
<evidence type="ECO:0000313" key="3">
    <source>
        <dbReference type="EMBL" id="SDT13520.1"/>
    </source>
</evidence>
<proteinExistence type="predicted"/>
<dbReference type="InterPro" id="IPR034904">
    <property type="entry name" value="FSCA_dom_sf"/>
</dbReference>
<evidence type="ECO:0000259" key="1">
    <source>
        <dbReference type="Pfam" id="PF01883"/>
    </source>
</evidence>
<dbReference type="RefSeq" id="WP_092656124.1">
    <property type="nucleotide sequence ID" value="NZ_LT629732.1"/>
</dbReference>
<dbReference type="STRING" id="117157.SAMN04489717_5166"/>
<feature type="domain" description="PaaD zinc beta ribbon" evidence="2">
    <location>
        <begin position="127"/>
        <end position="167"/>
    </location>
</feature>
<evidence type="ECO:0000259" key="2">
    <source>
        <dbReference type="Pfam" id="PF23451"/>
    </source>
</evidence>
<dbReference type="Proteomes" id="UP000198983">
    <property type="component" value="Chromosome I"/>
</dbReference>
<dbReference type="InterPro" id="IPR002744">
    <property type="entry name" value="MIP18-like"/>
</dbReference>
<dbReference type="NCBIfam" id="TIGR02159">
    <property type="entry name" value="PA_CoA_Oxy4"/>
    <property type="match status" value="1"/>
</dbReference>
<reference evidence="3 4" key="1">
    <citation type="submission" date="2016-10" db="EMBL/GenBank/DDBJ databases">
        <authorList>
            <person name="de Groot N.N."/>
        </authorList>
    </citation>
    <scope>NUCLEOTIDE SEQUENCE [LARGE SCALE GENOMIC DNA]</scope>
    <source>
        <strain evidence="3 4">DSM 22024</strain>
    </source>
</reference>
<dbReference type="PANTHER" id="PTHR42831">
    <property type="entry name" value="FE-S PROTEIN MATURATION AUXILIARY FACTOR YITW"/>
    <property type="match status" value="1"/>
</dbReference>
<dbReference type="InterPro" id="IPR056572">
    <property type="entry name" value="Zn_ribbon_PaaD"/>
</dbReference>
<dbReference type="Gene3D" id="3.30.300.130">
    <property type="entry name" value="Fe-S cluster assembly (FSCA)"/>
    <property type="match status" value="1"/>
</dbReference>
<dbReference type="EMBL" id="LT629732">
    <property type="protein sequence ID" value="SDT13520.1"/>
    <property type="molecule type" value="Genomic_DNA"/>
</dbReference>
<sequence length="169" mass="17272">MPVRTLAPEAARAAVAAVTDPELPVVTIAELGILRAVRVEPDGTVEVDVTPTYAGCPALEAIEADVEAALRAAGATGVRVRRVLAPAWTTDWITDAGRDKLAAAGIAPPSPAGHGGAAGSGPVDLPLTVRCPQCGSTATRELSRFGPTACTALRTCATCREPFEHVKAL</sequence>
<organism evidence="3 4">
    <name type="scientific">Actinopolymorpha singaporensis</name>
    <dbReference type="NCBI Taxonomy" id="117157"/>
    <lineage>
        <taxon>Bacteria</taxon>
        <taxon>Bacillati</taxon>
        <taxon>Actinomycetota</taxon>
        <taxon>Actinomycetes</taxon>
        <taxon>Propionibacteriales</taxon>
        <taxon>Actinopolymorphaceae</taxon>
        <taxon>Actinopolymorpha</taxon>
    </lineage>
</organism>
<accession>A0A1H1XW69</accession>
<dbReference type="PANTHER" id="PTHR42831:SF3">
    <property type="entry name" value="1,2-PHENYLACETYL-COA EPOXIDASE, SUBUNIT D-RELATED"/>
    <property type="match status" value="1"/>
</dbReference>
<feature type="domain" description="MIP18 family-like" evidence="1">
    <location>
        <begin position="9"/>
        <end position="74"/>
    </location>
</feature>
<dbReference type="SUPFAM" id="SSF117916">
    <property type="entry name" value="Fe-S cluster assembly (FSCA) domain-like"/>
    <property type="match status" value="1"/>
</dbReference>
<dbReference type="Pfam" id="PF23451">
    <property type="entry name" value="Zn_ribbon_PaaD"/>
    <property type="match status" value="1"/>
</dbReference>
<dbReference type="InterPro" id="IPR011883">
    <property type="entry name" value="PaaD-like"/>
</dbReference>
<dbReference type="AlphaFoldDB" id="A0A1H1XW69"/>
<dbReference type="Pfam" id="PF01883">
    <property type="entry name" value="FeS_assembly_P"/>
    <property type="match status" value="1"/>
</dbReference>
<evidence type="ECO:0000313" key="4">
    <source>
        <dbReference type="Proteomes" id="UP000198983"/>
    </source>
</evidence>
<gene>
    <name evidence="3" type="ORF">SAMN04489717_5166</name>
</gene>
<dbReference type="InterPro" id="IPR052339">
    <property type="entry name" value="Fe-S_Maturation_MIP18"/>
</dbReference>
<name>A0A1H1XW69_9ACTN</name>
<keyword evidence="4" id="KW-1185">Reference proteome</keyword>
<dbReference type="OrthoDB" id="3684942at2"/>